<dbReference type="PANTHER" id="PTHR31126:SF1">
    <property type="entry name" value="TYROSINE SPECIFIC PROTEIN PHOSPHATASES DOMAIN-CONTAINING PROTEIN"/>
    <property type="match status" value="1"/>
</dbReference>
<reference evidence="3" key="1">
    <citation type="submission" date="2016-10" db="EMBL/GenBank/DDBJ databases">
        <authorList>
            <person name="Varghese N."/>
            <person name="Submissions S."/>
        </authorList>
    </citation>
    <scope>NUCLEOTIDE SEQUENCE [LARGE SCALE GENOMIC DNA]</scope>
    <source>
        <strain evidence="3">CGMCC 1.11147</strain>
    </source>
</reference>
<dbReference type="AlphaFoldDB" id="A0A1H0E6M4"/>
<evidence type="ECO:0000313" key="3">
    <source>
        <dbReference type="Proteomes" id="UP000199004"/>
    </source>
</evidence>
<dbReference type="InterPro" id="IPR026893">
    <property type="entry name" value="Tyr/Ser_Pase_IphP-type"/>
</dbReference>
<comment type="similarity">
    <text evidence="1">Belongs to the protein-tyrosine phosphatase family.</text>
</comment>
<sequence length="266" mass="28406">MVTASYPARVTSDDADLGEELVRLASADNFRDVAGPGYPTADGGRVRRGVLFRSNELTLTDEDADALSRLGITAIFDLRDAHEVEAHPDAPVPGSTWRHIEVKGIPMEAVATLESREEGLAVMGEVYRGFVEKEGGRAAFGELLREIAAGTGPQLFHCTAGKDRTGWASVLLLHLAGVAPGTILEDYLTTNTISSATRTKYLGMVREHLGPDKVDVYETVMVADAAYLQQAYGAVDAAYGSIDAYLAEGLGLGPDTLAALRVRLLD</sequence>
<protein>
    <submittedName>
        <fullName evidence="2">Protein-tyrosine phosphatase</fullName>
    </submittedName>
</protein>
<dbReference type="GO" id="GO:0004721">
    <property type="term" value="F:phosphoprotein phosphatase activity"/>
    <property type="evidence" value="ECO:0007669"/>
    <property type="project" value="InterPro"/>
</dbReference>
<dbReference type="PROSITE" id="PS00383">
    <property type="entry name" value="TYR_PHOSPHATASE_1"/>
    <property type="match status" value="1"/>
</dbReference>
<name>A0A1H0E6M4_9ACTN</name>
<keyword evidence="3" id="KW-1185">Reference proteome</keyword>
<evidence type="ECO:0000313" key="2">
    <source>
        <dbReference type="EMBL" id="SDN78005.1"/>
    </source>
</evidence>
<dbReference type="InterPro" id="IPR016130">
    <property type="entry name" value="Tyr_Pase_AS"/>
</dbReference>
<dbReference type="Pfam" id="PF13350">
    <property type="entry name" value="Y_phosphatase3"/>
    <property type="match status" value="1"/>
</dbReference>
<proteinExistence type="inferred from homology"/>
<dbReference type="Proteomes" id="UP000199004">
    <property type="component" value="Unassembled WGS sequence"/>
</dbReference>
<dbReference type="PANTHER" id="PTHR31126">
    <property type="entry name" value="TYROSINE-PROTEIN PHOSPHATASE"/>
    <property type="match status" value="1"/>
</dbReference>
<dbReference type="SUPFAM" id="SSF52799">
    <property type="entry name" value="(Phosphotyrosine protein) phosphatases II"/>
    <property type="match status" value="1"/>
</dbReference>
<dbReference type="InterPro" id="IPR029021">
    <property type="entry name" value="Prot-tyrosine_phosphatase-like"/>
</dbReference>
<evidence type="ECO:0000256" key="1">
    <source>
        <dbReference type="ARBA" id="ARBA00009580"/>
    </source>
</evidence>
<dbReference type="Gene3D" id="3.90.190.10">
    <property type="entry name" value="Protein tyrosine phosphatase superfamily"/>
    <property type="match status" value="1"/>
</dbReference>
<dbReference type="EMBL" id="FNIC01000004">
    <property type="protein sequence ID" value="SDN78005.1"/>
    <property type="molecule type" value="Genomic_DNA"/>
</dbReference>
<accession>A0A1H0E6M4</accession>
<gene>
    <name evidence="2" type="ORF">SAMN05192576_2773</name>
</gene>
<organism evidence="2 3">
    <name type="scientific">Nocardioides szechwanensis</name>
    <dbReference type="NCBI Taxonomy" id="1005944"/>
    <lineage>
        <taxon>Bacteria</taxon>
        <taxon>Bacillati</taxon>
        <taxon>Actinomycetota</taxon>
        <taxon>Actinomycetes</taxon>
        <taxon>Propionibacteriales</taxon>
        <taxon>Nocardioidaceae</taxon>
        <taxon>Nocardioides</taxon>
    </lineage>
</organism>
<dbReference type="STRING" id="1005944.SAMN05192576_2773"/>